<dbReference type="Gene3D" id="2.130.10.10">
    <property type="entry name" value="YVTN repeat-like/Quinoprotein amine dehydrogenase"/>
    <property type="match status" value="1"/>
</dbReference>
<dbReference type="Pfam" id="PF23413">
    <property type="entry name" value="zf_RING_Vps8_fungal"/>
    <property type="match status" value="1"/>
</dbReference>
<dbReference type="SUPFAM" id="SSF50978">
    <property type="entry name" value="WD40 repeat-like"/>
    <property type="match status" value="1"/>
</dbReference>
<feature type="compositionally biased region" description="Low complexity" evidence="6">
    <location>
        <begin position="34"/>
        <end position="54"/>
    </location>
</feature>
<feature type="repeat" description="WD" evidence="4">
    <location>
        <begin position="169"/>
        <end position="203"/>
    </location>
</feature>
<reference evidence="9 10" key="1">
    <citation type="submission" date="2018-06" db="EMBL/GenBank/DDBJ databases">
        <title>Whole genome sequencing of Candida tropicalis (genome annotated by CSBL at Korea University).</title>
        <authorList>
            <person name="Ahn J."/>
        </authorList>
    </citation>
    <scope>NUCLEOTIDE SEQUENCE [LARGE SCALE GENOMIC DNA]</scope>
    <source>
        <strain evidence="9 10">ATCC 20962</strain>
    </source>
</reference>
<dbReference type="Proteomes" id="UP000253472">
    <property type="component" value="Unassembled WGS sequence"/>
</dbReference>
<dbReference type="Pfam" id="PF25066">
    <property type="entry name" value="TPR_VPS8_2"/>
    <property type="match status" value="1"/>
</dbReference>
<evidence type="ECO:0000256" key="3">
    <source>
        <dbReference type="ARBA" id="ARBA00022927"/>
    </source>
</evidence>
<dbReference type="GO" id="GO:0098588">
    <property type="term" value="C:bounding membrane of organelle"/>
    <property type="evidence" value="ECO:0007669"/>
    <property type="project" value="UniProtKB-ARBA"/>
</dbReference>
<evidence type="ECO:0000313" key="9">
    <source>
        <dbReference type="EMBL" id="RCK66992.1"/>
    </source>
</evidence>
<dbReference type="EMBL" id="QLNQ01000001">
    <property type="protein sequence ID" value="RCK66992.1"/>
    <property type="molecule type" value="Genomic_DNA"/>
</dbReference>
<evidence type="ECO:0000256" key="5">
    <source>
        <dbReference type="PROSITE-ProRule" id="PRU01006"/>
    </source>
</evidence>
<dbReference type="GO" id="GO:0006623">
    <property type="term" value="P:protein targeting to vacuole"/>
    <property type="evidence" value="ECO:0007669"/>
    <property type="project" value="InterPro"/>
</dbReference>
<keyword evidence="4" id="KW-0853">WD repeat</keyword>
<dbReference type="Pfam" id="PF23410">
    <property type="entry name" value="Beta-prop_VPS8"/>
    <property type="match status" value="1"/>
</dbReference>
<dbReference type="GO" id="GO:0030897">
    <property type="term" value="C:HOPS complex"/>
    <property type="evidence" value="ECO:0007669"/>
    <property type="project" value="TreeGrafter"/>
</dbReference>
<dbReference type="STRING" id="5486.A0A367YPQ2"/>
<evidence type="ECO:0000259" key="7">
    <source>
        <dbReference type="Pfam" id="PF12816"/>
    </source>
</evidence>
<feature type="repeat" description="CHCR" evidence="5">
    <location>
        <begin position="952"/>
        <end position="1117"/>
    </location>
</feature>
<evidence type="ECO:0000256" key="6">
    <source>
        <dbReference type="SAM" id="MobiDB-lite"/>
    </source>
</evidence>
<keyword evidence="2" id="KW-0813">Transport</keyword>
<evidence type="ECO:0000313" key="10">
    <source>
        <dbReference type="Proteomes" id="UP000253472"/>
    </source>
</evidence>
<evidence type="ECO:0000256" key="2">
    <source>
        <dbReference type="ARBA" id="ARBA00022448"/>
    </source>
</evidence>
<name>A0A367YPQ2_9ASCO</name>
<dbReference type="PROSITE" id="PS50082">
    <property type="entry name" value="WD_REPEATS_2"/>
    <property type="match status" value="1"/>
</dbReference>
<dbReference type="InterPro" id="IPR036322">
    <property type="entry name" value="WD40_repeat_dom_sf"/>
</dbReference>
<comment type="caution">
    <text evidence="9">The sequence shown here is derived from an EMBL/GenBank/DDBJ whole genome shotgun (WGS) entry which is preliminary data.</text>
</comment>
<evidence type="ECO:0000256" key="4">
    <source>
        <dbReference type="PROSITE-ProRule" id="PRU00221"/>
    </source>
</evidence>
<accession>A0A367YPQ2</accession>
<dbReference type="OrthoDB" id="289913at2759"/>
<feature type="domain" description="Vacuolar protein sorting-associated protein 8 central" evidence="7">
    <location>
        <begin position="595"/>
        <end position="769"/>
    </location>
</feature>
<proteinExistence type="inferred from homology"/>
<dbReference type="InterPro" id="IPR000547">
    <property type="entry name" value="Clathrin_H-chain/VPS_repeat"/>
</dbReference>
<organism evidence="9 10">
    <name type="scientific">Candida viswanathii</name>
    <dbReference type="NCBI Taxonomy" id="5486"/>
    <lineage>
        <taxon>Eukaryota</taxon>
        <taxon>Fungi</taxon>
        <taxon>Dikarya</taxon>
        <taxon>Ascomycota</taxon>
        <taxon>Saccharomycotina</taxon>
        <taxon>Pichiomycetes</taxon>
        <taxon>Debaryomycetaceae</taxon>
        <taxon>Candida/Lodderomyces clade</taxon>
        <taxon>Candida</taxon>
    </lineage>
</organism>
<gene>
    <name evidence="9" type="primary">VPS8_0</name>
    <name evidence="9" type="ORF">Cantr_02350</name>
</gene>
<feature type="domain" description="VPS8-like TPR-like repeats" evidence="8">
    <location>
        <begin position="1119"/>
        <end position="1198"/>
    </location>
</feature>
<dbReference type="InterPro" id="IPR025941">
    <property type="entry name" value="Vps8_central_dom"/>
</dbReference>
<dbReference type="InterPro" id="IPR059070">
    <property type="entry name" value="TPR_VPS8_2"/>
</dbReference>
<evidence type="ECO:0000256" key="1">
    <source>
        <dbReference type="ARBA" id="ARBA00009422"/>
    </source>
</evidence>
<dbReference type="InterPro" id="IPR015943">
    <property type="entry name" value="WD40/YVTN_repeat-like_dom_sf"/>
</dbReference>
<evidence type="ECO:0000259" key="8">
    <source>
        <dbReference type="Pfam" id="PF25066"/>
    </source>
</evidence>
<dbReference type="Pfam" id="PF12816">
    <property type="entry name" value="TPR_Vps8"/>
    <property type="match status" value="1"/>
</dbReference>
<dbReference type="SMART" id="SM00320">
    <property type="entry name" value="WD40"/>
    <property type="match status" value="2"/>
</dbReference>
<dbReference type="GO" id="GO:0005770">
    <property type="term" value="C:late endosome"/>
    <property type="evidence" value="ECO:0007669"/>
    <property type="project" value="TreeGrafter"/>
</dbReference>
<dbReference type="InterPro" id="IPR045111">
    <property type="entry name" value="Vps41/Vps8"/>
</dbReference>
<comment type="similarity">
    <text evidence="1">Belongs to the VPS8 family.</text>
</comment>
<dbReference type="GO" id="GO:0034058">
    <property type="term" value="P:endosomal vesicle fusion"/>
    <property type="evidence" value="ECO:0007669"/>
    <property type="project" value="TreeGrafter"/>
</dbReference>
<protein>
    <submittedName>
        <fullName evidence="9">Vacuolar protein sorting-associated protein 8</fullName>
    </submittedName>
</protein>
<dbReference type="PROSITE" id="PS50236">
    <property type="entry name" value="CHCR"/>
    <property type="match status" value="1"/>
</dbReference>
<keyword evidence="3" id="KW-0653">Protein transport</keyword>
<dbReference type="PANTHER" id="PTHR12616">
    <property type="entry name" value="VACUOLAR PROTEIN SORTING VPS41"/>
    <property type="match status" value="1"/>
</dbReference>
<dbReference type="PANTHER" id="PTHR12616:SF8">
    <property type="entry name" value="VACUOLAR PROTEIN SORTING-ASSOCIATED PROTEIN 8 HOMOLOG"/>
    <property type="match status" value="1"/>
</dbReference>
<dbReference type="InterPro" id="IPR001680">
    <property type="entry name" value="WD40_rpt"/>
</dbReference>
<sequence length="1285" mass="147779">MSYCVITKVSTTARPKAYYNTTTTTNTHIHMSLTSSPSSTSLLSSTSSSTISPLRKTKFDDRSRTKTGISLRMYSSAETKTRTVNVDSNEGVTGGESMLRDIFKWNEMNELTKVIKSGEFITHHGNFQFFKSNSIYIAIVTTGARIIVFNYRQEVEFVLSVEPHELSLITCVAFSGDCSHLCAGFEDGSIKIWSLKSSNEEQEILPMYTIYPISLKSRFVQNAQGHIINTKITFVSFIGDSNHQIVSTDDSGLMFFHNGIKKFMNLMYVTSKLLGRNDANLKDEKFKILNCEMLPLGSSVEITDKMGIVAVMTSELLIIVSTISLNDPSIPFVKQHFKIGKSKRVTGESLDTCLSWFPSMQTIEGMTTNAKLCYVWNNVLTILELENQVFSNRVVKLINDAKDKDKVISKLPLKVTCRWVSDHGIKSVKWVQSDVLCVFTDNHEMITFYYADENLTAIAKDSIDPAFQNINASKRRILCSNSTASLFIGQLLGWADILVNKLSEEAYADALSIADNYYNSSNSGKLTIVGLPRDKKQRGELIQPYLVKIMKESLPHLFSETDKKSYISLCLNIIAYINDVELLEQLYDIVDDDAVYFQSLESFILSGNIVSLPPVVLKKLVQFYIKEQNGDLLTEIVCTLDNKTLDIDLTIQLCNEFHLKECLIYVWNFVLHDYATPLIEFLEELEKGDAVDDFRVYTYMAYILTGRQYPTDRFIEDENAARKAVCDILFSSTEIENIPCLNPDTIFPYLFTLLKFNSFEMLSTLNEFFEDPFLNEDPKLTRQYLIETLLDIYEINDEEFTQFDKCQLLIFISRNYPKYSQFLRLSESTLFEVIDSLCHNQNPAIVEDCELGLLSLLPVYDGHDYDEFIIEKLEMAKYYNVLISIYRSEGKYSNALETWLKKENQNGVEGDGQLSNLLESSFVSSKNASDRLNLVKIIRENFEKFMKLDDQFIRLIERFTPSLHLEVLNLSPESDIYVFSYLRELFKISQTDLTAYLTKYLELLIVYDKNQVIPFVETWKDKFEYEEVYGICEKHDITEAQTILLVNNHEYEKALNVIIQAMNKSLPTTKETQEVFAKLLRLSFATIEQPSMAQELNQKLWIILINHLVELSHNQDVHDFINECIHDSFIFMNNNKNDTSFFEILNKFIIDSNDQKTLSNIKKILHQVFISYSTDSEILKIIKYMLNKDIYKKMNDVKDRTLEGWIIENLKCSCCDLKIVGKGVDLSDHYLAYEEREKQKIWKLSSSTTNSFQDLSIIFFSCGHGYHKKCLKNLLVDNYCVICNQ</sequence>
<keyword evidence="10" id="KW-1185">Reference proteome</keyword>
<feature type="region of interest" description="Disordered" evidence="6">
    <location>
        <begin position="34"/>
        <end position="63"/>
    </location>
</feature>